<dbReference type="PANTHER" id="PTHR12304">
    <property type="entry name" value="INOSINE-URIDINE PREFERRING NUCLEOSIDE HYDROLASE"/>
    <property type="match status" value="1"/>
</dbReference>
<dbReference type="InterPro" id="IPR036452">
    <property type="entry name" value="Ribo_hydro-like"/>
</dbReference>
<dbReference type="EMBL" id="PDNA01000188">
    <property type="protein sequence ID" value="PGH05380.1"/>
    <property type="molecule type" value="Genomic_DNA"/>
</dbReference>
<sequence length="424" mass="46094">MGPVSRVIIDTDPGVDDILALLLALSATAGEIEVLLISLTFGNIQVRSCLRNVVSMFHIIERELEWRRQRGQTERFEALKAFRPTIAVGADQPLDDEMMLADYFHGLDGLGDVHSTHPHLTPEETWESVFFPSAGPAVEPAPSAQHASFIVSTKPAHQEILRILRENDPGTITIVAVGPLTNLALAAAEDAETFLQAKEVVVMGGVVDRPGNVTPLAEFNTFADALASARVFALTSPKPSSTMPPTNLATPSALPAYPEGLSKKLTLKLFPLDITTSHNLTRGQFRTRVAPIAATGSPLAEWLSAILAHSFGKLDALHPGHEGDRAALSLHDPLCIWYALTPTSPAWTASADSPVDIRVETTGQWTRGMCVVDRRDRKRRDDDGPDSSDHGHWLSDKRGNRIWKMAGSPGCDLFGEFLLDRLFG</sequence>
<gene>
    <name evidence="5" type="ORF">AJ80_08348</name>
</gene>
<dbReference type="GO" id="GO:0008477">
    <property type="term" value="F:purine nucleosidase activity"/>
    <property type="evidence" value="ECO:0007669"/>
    <property type="project" value="TreeGrafter"/>
</dbReference>
<protein>
    <recommendedName>
        <fullName evidence="4">Inosine/uridine-preferring nucleoside hydrolase domain-containing protein</fullName>
    </recommendedName>
</protein>
<dbReference type="STRING" id="1447883.A0A2B7X936"/>
<dbReference type="Proteomes" id="UP000224634">
    <property type="component" value="Unassembled WGS sequence"/>
</dbReference>
<evidence type="ECO:0000313" key="5">
    <source>
        <dbReference type="EMBL" id="PGH05380.1"/>
    </source>
</evidence>
<dbReference type="OrthoDB" id="5783963at2759"/>
<dbReference type="AlphaFoldDB" id="A0A2B7X936"/>
<name>A0A2B7X936_POLH7</name>
<organism evidence="5 6">
    <name type="scientific">Polytolypa hystricis (strain UAMH7299)</name>
    <dbReference type="NCBI Taxonomy" id="1447883"/>
    <lineage>
        <taxon>Eukaryota</taxon>
        <taxon>Fungi</taxon>
        <taxon>Dikarya</taxon>
        <taxon>Ascomycota</taxon>
        <taxon>Pezizomycotina</taxon>
        <taxon>Eurotiomycetes</taxon>
        <taxon>Eurotiomycetidae</taxon>
        <taxon>Onygenales</taxon>
        <taxon>Onygenales incertae sedis</taxon>
        <taxon>Polytolypa</taxon>
    </lineage>
</organism>
<keyword evidence="3" id="KW-0326">Glycosidase</keyword>
<keyword evidence="2" id="KW-0378">Hydrolase</keyword>
<proteinExistence type="inferred from homology"/>
<dbReference type="Gene3D" id="3.90.245.10">
    <property type="entry name" value="Ribonucleoside hydrolase-like"/>
    <property type="match status" value="1"/>
</dbReference>
<dbReference type="SUPFAM" id="SSF53590">
    <property type="entry name" value="Nucleoside hydrolase"/>
    <property type="match status" value="1"/>
</dbReference>
<dbReference type="GO" id="GO:0006152">
    <property type="term" value="P:purine nucleoside catabolic process"/>
    <property type="evidence" value="ECO:0007669"/>
    <property type="project" value="TreeGrafter"/>
</dbReference>
<dbReference type="InterPro" id="IPR023186">
    <property type="entry name" value="IUNH"/>
</dbReference>
<dbReference type="Pfam" id="PF01156">
    <property type="entry name" value="IU_nuc_hydro"/>
    <property type="match status" value="1"/>
</dbReference>
<dbReference type="PANTHER" id="PTHR12304:SF56">
    <property type="entry name" value="HYDROLASE, PUTATIVE (AFU_ORTHOLOGUE AFUA_1G11790)-RELATED"/>
    <property type="match status" value="1"/>
</dbReference>
<evidence type="ECO:0000313" key="6">
    <source>
        <dbReference type="Proteomes" id="UP000224634"/>
    </source>
</evidence>
<dbReference type="FunFam" id="3.90.245.10:FF:000006">
    <property type="entry name" value="Inosine-uridine preferring nucleoside hydrolase"/>
    <property type="match status" value="1"/>
</dbReference>
<feature type="domain" description="Inosine/uridine-preferring nucleoside hydrolase" evidence="4">
    <location>
        <begin position="7"/>
        <end position="380"/>
    </location>
</feature>
<comment type="similarity">
    <text evidence="1">Belongs to the IUNH family.</text>
</comment>
<evidence type="ECO:0000256" key="2">
    <source>
        <dbReference type="ARBA" id="ARBA00022801"/>
    </source>
</evidence>
<evidence type="ECO:0000256" key="3">
    <source>
        <dbReference type="ARBA" id="ARBA00023295"/>
    </source>
</evidence>
<reference evidence="5 6" key="1">
    <citation type="submission" date="2017-10" db="EMBL/GenBank/DDBJ databases">
        <title>Comparative genomics in systemic dimorphic fungi from Ajellomycetaceae.</title>
        <authorList>
            <person name="Munoz J.F."/>
            <person name="Mcewen J.G."/>
            <person name="Clay O.K."/>
            <person name="Cuomo C.A."/>
        </authorList>
    </citation>
    <scope>NUCLEOTIDE SEQUENCE [LARGE SCALE GENOMIC DNA]</scope>
    <source>
        <strain evidence="5 6">UAMH7299</strain>
    </source>
</reference>
<comment type="caution">
    <text evidence="5">The sequence shown here is derived from an EMBL/GenBank/DDBJ whole genome shotgun (WGS) entry which is preliminary data.</text>
</comment>
<dbReference type="GO" id="GO:0005829">
    <property type="term" value="C:cytosol"/>
    <property type="evidence" value="ECO:0007669"/>
    <property type="project" value="TreeGrafter"/>
</dbReference>
<dbReference type="InterPro" id="IPR001910">
    <property type="entry name" value="Inosine/uridine_hydrolase_dom"/>
</dbReference>
<accession>A0A2B7X936</accession>
<keyword evidence="6" id="KW-1185">Reference proteome</keyword>
<evidence type="ECO:0000256" key="1">
    <source>
        <dbReference type="ARBA" id="ARBA00009176"/>
    </source>
</evidence>
<evidence type="ECO:0000259" key="4">
    <source>
        <dbReference type="Pfam" id="PF01156"/>
    </source>
</evidence>